<dbReference type="SUPFAM" id="SSF53901">
    <property type="entry name" value="Thiolase-like"/>
    <property type="match status" value="1"/>
</dbReference>
<reference evidence="3" key="1">
    <citation type="journal article" date="2014" name="Front. Microbiol.">
        <title>High frequency of phylogenetically diverse reductive dehalogenase-homologous genes in deep subseafloor sedimentary metagenomes.</title>
        <authorList>
            <person name="Kawai M."/>
            <person name="Futagami T."/>
            <person name="Toyoda A."/>
            <person name="Takaki Y."/>
            <person name="Nishi S."/>
            <person name="Hori S."/>
            <person name="Arai W."/>
            <person name="Tsubouchi T."/>
            <person name="Morono Y."/>
            <person name="Uchiyama I."/>
            <person name="Ito T."/>
            <person name="Fujiyama A."/>
            <person name="Inagaki F."/>
            <person name="Takami H."/>
        </authorList>
    </citation>
    <scope>NUCLEOTIDE SEQUENCE</scope>
    <source>
        <strain evidence="3">Expedition CK06-06</strain>
    </source>
</reference>
<evidence type="ECO:0000313" key="3">
    <source>
        <dbReference type="EMBL" id="GAF90310.1"/>
    </source>
</evidence>
<gene>
    <name evidence="3" type="ORF">S01H1_31423</name>
</gene>
<dbReference type="AlphaFoldDB" id="X0UP77"/>
<comment type="caution">
    <text evidence="3">The sequence shown here is derived from an EMBL/GenBank/DDBJ whole genome shotgun (WGS) entry which is preliminary data.</text>
</comment>
<evidence type="ECO:0000259" key="2">
    <source>
        <dbReference type="Pfam" id="PF08541"/>
    </source>
</evidence>
<proteinExistence type="predicted"/>
<feature type="non-terminal residue" evidence="3">
    <location>
        <position position="1"/>
    </location>
</feature>
<evidence type="ECO:0000256" key="1">
    <source>
        <dbReference type="ARBA" id="ARBA00022679"/>
    </source>
</evidence>
<dbReference type="GO" id="GO:0016746">
    <property type="term" value="F:acyltransferase activity"/>
    <property type="evidence" value="ECO:0007669"/>
    <property type="project" value="InterPro"/>
</dbReference>
<dbReference type="Pfam" id="PF08541">
    <property type="entry name" value="ACP_syn_III_C"/>
    <property type="match status" value="1"/>
</dbReference>
<accession>X0UP77</accession>
<sequence>ALRLYGNCSSSSIGIVGKLLMSEDVKPGDWGLIVSLGAGLAGGATLLHWEE</sequence>
<dbReference type="EMBL" id="BARS01019386">
    <property type="protein sequence ID" value="GAF90310.1"/>
    <property type="molecule type" value="Genomic_DNA"/>
</dbReference>
<keyword evidence="1" id="KW-0808">Transferase</keyword>
<dbReference type="Gene3D" id="3.40.47.10">
    <property type="match status" value="1"/>
</dbReference>
<name>X0UP77_9ZZZZ</name>
<feature type="domain" description="Beta-ketoacyl-[acyl-carrier-protein] synthase III C-terminal" evidence="2">
    <location>
        <begin position="3"/>
        <end position="49"/>
    </location>
</feature>
<dbReference type="InterPro" id="IPR016039">
    <property type="entry name" value="Thiolase-like"/>
</dbReference>
<dbReference type="InterPro" id="IPR013747">
    <property type="entry name" value="ACP_syn_III_C"/>
</dbReference>
<protein>
    <recommendedName>
        <fullName evidence="2">Beta-ketoacyl-[acyl-carrier-protein] synthase III C-terminal domain-containing protein</fullName>
    </recommendedName>
</protein>
<organism evidence="3">
    <name type="scientific">marine sediment metagenome</name>
    <dbReference type="NCBI Taxonomy" id="412755"/>
    <lineage>
        <taxon>unclassified sequences</taxon>
        <taxon>metagenomes</taxon>
        <taxon>ecological metagenomes</taxon>
    </lineage>
</organism>